<gene>
    <name evidence="3" type="ORF">FKR81_38000</name>
</gene>
<reference evidence="3 4" key="1">
    <citation type="submission" date="2019-07" db="EMBL/GenBank/DDBJ databases">
        <title>Lentzea xizangensis sp. nov., isolated from Qinghai-Tibetan Plateau Soils.</title>
        <authorList>
            <person name="Huang J."/>
        </authorList>
    </citation>
    <scope>NUCLEOTIDE SEQUENCE [LARGE SCALE GENOMIC DNA]</scope>
    <source>
        <strain evidence="3 4">FXJ1.1311</strain>
    </source>
</reference>
<dbReference type="GO" id="GO:0016787">
    <property type="term" value="F:hydrolase activity"/>
    <property type="evidence" value="ECO:0007669"/>
    <property type="project" value="UniProtKB-KW"/>
</dbReference>
<evidence type="ECO:0000256" key="1">
    <source>
        <dbReference type="ARBA" id="ARBA00022801"/>
    </source>
</evidence>
<evidence type="ECO:0000259" key="2">
    <source>
        <dbReference type="Pfam" id="PF20434"/>
    </source>
</evidence>
<dbReference type="OrthoDB" id="255603at2"/>
<dbReference type="InterPro" id="IPR050300">
    <property type="entry name" value="GDXG_lipolytic_enzyme"/>
</dbReference>
<dbReference type="Proteomes" id="UP000316639">
    <property type="component" value="Unassembled WGS sequence"/>
</dbReference>
<feature type="domain" description="BD-FAE-like" evidence="2">
    <location>
        <begin position="17"/>
        <end position="182"/>
    </location>
</feature>
<dbReference type="EMBL" id="VOBR01000038">
    <property type="protein sequence ID" value="TWP45770.1"/>
    <property type="molecule type" value="Genomic_DNA"/>
</dbReference>
<name>A0A563EGX1_9PSEU</name>
<dbReference type="InterPro" id="IPR049492">
    <property type="entry name" value="BD-FAE-like_dom"/>
</dbReference>
<dbReference type="AlphaFoldDB" id="A0A563EGX1"/>
<evidence type="ECO:0000313" key="3">
    <source>
        <dbReference type="EMBL" id="TWP45770.1"/>
    </source>
</evidence>
<accession>A0A563EGX1</accession>
<dbReference type="InterPro" id="IPR029058">
    <property type="entry name" value="AB_hydrolase_fold"/>
</dbReference>
<dbReference type="SUPFAM" id="SSF53474">
    <property type="entry name" value="alpha/beta-Hydrolases"/>
    <property type="match status" value="1"/>
</dbReference>
<organism evidence="3 4">
    <name type="scientific">Lentzea tibetensis</name>
    <dbReference type="NCBI Taxonomy" id="2591470"/>
    <lineage>
        <taxon>Bacteria</taxon>
        <taxon>Bacillati</taxon>
        <taxon>Actinomycetota</taxon>
        <taxon>Actinomycetes</taxon>
        <taxon>Pseudonocardiales</taxon>
        <taxon>Pseudonocardiaceae</taxon>
        <taxon>Lentzea</taxon>
    </lineage>
</organism>
<sequence>MQVVAYGEHPSQFGELYLPDGPSRGGVVVIHGGFWHQRYGLELGRPLAEVLVAEGFSVWNIEYRRVGGGGGWPATLDDVVAAVEVVDVGPVVALGHSAGGHLAVYAAKHSDKVIGVVSQAGVLDFESHPSITRRAAELLGGMPSEVPERYALASPARLVPVGKPVVCVHGDLDEDVPVEQSLGFPGAEVVVVEGAGHMDVITPGNVAWERCHDAVVRLARPCY</sequence>
<evidence type="ECO:0000313" key="4">
    <source>
        <dbReference type="Proteomes" id="UP000316639"/>
    </source>
</evidence>
<keyword evidence="4" id="KW-1185">Reference proteome</keyword>
<dbReference type="RefSeq" id="WP_146359269.1">
    <property type="nucleotide sequence ID" value="NZ_VOBR01000038.1"/>
</dbReference>
<protein>
    <submittedName>
        <fullName evidence="3">Alpha/beta fold hydrolase</fullName>
    </submittedName>
</protein>
<keyword evidence="1 3" id="KW-0378">Hydrolase</keyword>
<proteinExistence type="predicted"/>
<dbReference type="Pfam" id="PF20434">
    <property type="entry name" value="BD-FAE"/>
    <property type="match status" value="1"/>
</dbReference>
<dbReference type="PANTHER" id="PTHR48081">
    <property type="entry name" value="AB HYDROLASE SUPERFAMILY PROTEIN C4A8.06C"/>
    <property type="match status" value="1"/>
</dbReference>
<dbReference type="Gene3D" id="3.40.50.1820">
    <property type="entry name" value="alpha/beta hydrolase"/>
    <property type="match status" value="1"/>
</dbReference>
<comment type="caution">
    <text evidence="3">The sequence shown here is derived from an EMBL/GenBank/DDBJ whole genome shotgun (WGS) entry which is preliminary data.</text>
</comment>